<dbReference type="InterPro" id="IPR040707">
    <property type="entry name" value="FGAR-AT_N"/>
</dbReference>
<evidence type="ECO:0000256" key="1">
    <source>
        <dbReference type="ARBA" id="ARBA00004920"/>
    </source>
</evidence>
<organism evidence="17 18">
    <name type="scientific">Clavelina lepadiformis</name>
    <name type="common">Light-bulb sea squirt</name>
    <name type="synonym">Ascidia lepadiformis</name>
    <dbReference type="NCBI Taxonomy" id="159417"/>
    <lineage>
        <taxon>Eukaryota</taxon>
        <taxon>Metazoa</taxon>
        <taxon>Chordata</taxon>
        <taxon>Tunicata</taxon>
        <taxon>Ascidiacea</taxon>
        <taxon>Aplousobranchia</taxon>
        <taxon>Clavelinidae</taxon>
        <taxon>Clavelina</taxon>
    </lineage>
</organism>
<evidence type="ECO:0000256" key="3">
    <source>
        <dbReference type="ARBA" id="ARBA00012747"/>
    </source>
</evidence>
<evidence type="ECO:0000256" key="9">
    <source>
        <dbReference type="ARBA" id="ARBA00022842"/>
    </source>
</evidence>
<feature type="domain" description="Phosphoribosylformylglycinamidine synthase linker" evidence="14">
    <location>
        <begin position="181"/>
        <end position="230"/>
    </location>
</feature>
<dbReference type="NCBIfam" id="NF003672">
    <property type="entry name" value="PRK05297.1"/>
    <property type="match status" value="1"/>
</dbReference>
<dbReference type="Gene3D" id="3.90.650.10">
    <property type="entry name" value="PurM-like C-terminal domain"/>
    <property type="match status" value="2"/>
</dbReference>
<keyword evidence="18" id="KW-1185">Reference proteome</keyword>
<dbReference type="Gene3D" id="3.30.1330.10">
    <property type="entry name" value="PurM-like, N-terminal domain"/>
    <property type="match status" value="2"/>
</dbReference>
<dbReference type="Gene3D" id="1.10.8.750">
    <property type="entry name" value="Phosphoribosylformylglycinamidine synthase, linker domain"/>
    <property type="match status" value="1"/>
</dbReference>
<keyword evidence="8" id="KW-0067">ATP-binding</keyword>
<feature type="domain" description="PurM-like C-terminal" evidence="13">
    <location>
        <begin position="880"/>
        <end position="987"/>
    </location>
</feature>
<keyword evidence="10" id="KW-0315">Glutamine amidotransferase</keyword>
<dbReference type="SUPFAM" id="SSF56042">
    <property type="entry name" value="PurM C-terminal domain-like"/>
    <property type="match status" value="2"/>
</dbReference>
<gene>
    <name evidence="17" type="ORF">CVLEPA_LOCUS4806</name>
</gene>
<evidence type="ECO:0000256" key="4">
    <source>
        <dbReference type="ARBA" id="ARBA00022598"/>
    </source>
</evidence>
<comment type="caution">
    <text evidence="17">The sequence shown here is derived from an EMBL/GenBank/DDBJ whole genome shotgun (WGS) entry which is preliminary data.</text>
</comment>
<keyword evidence="9" id="KW-0460">Magnesium</keyword>
<feature type="domain" description="FGAR-AT PurM N-terminal-like" evidence="16">
    <location>
        <begin position="677"/>
        <end position="831"/>
    </location>
</feature>
<dbReference type="Pfam" id="PF18072">
    <property type="entry name" value="FGAR-AT_linker"/>
    <property type="match status" value="1"/>
</dbReference>
<accession>A0ABP0F8U5</accession>
<evidence type="ECO:0000256" key="6">
    <source>
        <dbReference type="ARBA" id="ARBA00022741"/>
    </source>
</evidence>
<dbReference type="PANTHER" id="PTHR10099:SF1">
    <property type="entry name" value="PHOSPHORIBOSYLFORMYLGLYCINAMIDINE SYNTHASE"/>
    <property type="match status" value="1"/>
</dbReference>
<dbReference type="InterPro" id="IPR036604">
    <property type="entry name" value="PurS-like_sf"/>
</dbReference>
<dbReference type="Pfam" id="PF02769">
    <property type="entry name" value="AIRS_C"/>
    <property type="match status" value="2"/>
</dbReference>
<dbReference type="NCBIfam" id="TIGR01735">
    <property type="entry name" value="FGAM_synt"/>
    <property type="match status" value="1"/>
</dbReference>
<keyword evidence="5" id="KW-0479">Metal-binding</keyword>
<dbReference type="InterPro" id="IPR010918">
    <property type="entry name" value="PurM-like_C_dom"/>
</dbReference>
<dbReference type="CDD" id="cd01740">
    <property type="entry name" value="GATase1_FGAR_AT"/>
    <property type="match status" value="1"/>
</dbReference>
<reference evidence="17 18" key="1">
    <citation type="submission" date="2024-02" db="EMBL/GenBank/DDBJ databases">
        <authorList>
            <person name="Daric V."/>
            <person name="Darras S."/>
        </authorList>
    </citation>
    <scope>NUCLEOTIDE SEQUENCE [LARGE SCALE GENOMIC DNA]</scope>
</reference>
<dbReference type="Pfam" id="PF13507">
    <property type="entry name" value="GATase_5"/>
    <property type="match status" value="1"/>
</dbReference>
<evidence type="ECO:0000259" key="14">
    <source>
        <dbReference type="Pfam" id="PF18072"/>
    </source>
</evidence>
<dbReference type="CDD" id="cd02204">
    <property type="entry name" value="PurL_repeat2"/>
    <property type="match status" value="1"/>
</dbReference>
<dbReference type="InterPro" id="IPR036921">
    <property type="entry name" value="PurM-like_N_sf"/>
</dbReference>
<evidence type="ECO:0000256" key="7">
    <source>
        <dbReference type="ARBA" id="ARBA00022755"/>
    </source>
</evidence>
<dbReference type="InterPro" id="IPR055181">
    <property type="entry name" value="FGAR-AT_PurM_N-like"/>
</dbReference>
<dbReference type="SUPFAM" id="SSF82697">
    <property type="entry name" value="PurS-like"/>
    <property type="match status" value="1"/>
</dbReference>
<dbReference type="PANTHER" id="PTHR10099">
    <property type="entry name" value="PHOSPHORIBOSYLFORMYLGLYCINAMIDINE SYNTHASE"/>
    <property type="match status" value="1"/>
</dbReference>
<dbReference type="SUPFAM" id="SSF109736">
    <property type="entry name" value="FGAM synthase PurL, linker domain"/>
    <property type="match status" value="1"/>
</dbReference>
<dbReference type="PROSITE" id="PS51273">
    <property type="entry name" value="GATASE_TYPE_1"/>
    <property type="match status" value="1"/>
</dbReference>
<evidence type="ECO:0000259" key="15">
    <source>
        <dbReference type="Pfam" id="PF18076"/>
    </source>
</evidence>
<dbReference type="SUPFAM" id="SSF55326">
    <property type="entry name" value="PurM N-terminal domain-like"/>
    <property type="match status" value="2"/>
</dbReference>
<evidence type="ECO:0000256" key="12">
    <source>
        <dbReference type="ARBA" id="ARBA00032632"/>
    </source>
</evidence>
<keyword evidence="4" id="KW-0436">Ligase</keyword>
<dbReference type="InterPro" id="IPR036676">
    <property type="entry name" value="PurM-like_C_sf"/>
</dbReference>
<dbReference type="Gene3D" id="3.40.50.880">
    <property type="match status" value="1"/>
</dbReference>
<feature type="domain" description="PurM-like C-terminal" evidence="13">
    <location>
        <begin position="456"/>
        <end position="600"/>
    </location>
</feature>
<dbReference type="InterPro" id="IPR041609">
    <property type="entry name" value="PurL_linker"/>
</dbReference>
<sequence>MAILHFYQLNPHNCNEIQEKLESVVQQPVVQMDCETCYNVDIVDGKLTEGETNILIWILKNFCDESEVRYNQAYLEKSSDESTLLVEVGPRLSQKTPFNTNATCICHNIGLNVIDGIEASQRYFIKFGSMFNHEDEESIVNCLHDPMTQCRYYNPLKTLLAKTSAKPWHEIDVINGRSKALQIASEELGLAFDDWDIKFYANLFRHQIKKNPTSVECFDLAQSNSEHSRHWFFKAKMFVDGIEKPKSLFEMVSDTLENSNRNNVIAFSDNGSAIRGQKVEDINILHPGQASEICLLTKHKHLTLTAETHNFPTGVAPFPGAATGTGGRQRDQHAIGRGAAIVAGTAGYCVGNLNLPFYKLPWEDSGEWPLTQNLAPASKIIIEASNGASDYGNKFGEPVIAGFFRSFGMQLPGGERREWLKPIMFSAGIGTIEDSHVKKITLDKDTCGLLVGKIGGPAYRIGVGGGCASSLMHGENDASRDFNAVQRGDAEMQQKLNRVIRACTELGEDNCILSVHDQGAGGNGNVLKEIIEPSGAVIHSKAFTLGDKTLDALELWTAEYQESDAILMDSKSLSDLQSICARERCQLDIVGELNGSGRVILSEEDVDCDESKPAKLCKYDENKRHPVDLDLHLVLGKMPQKIYHLISIKKTLIPLNRMELDLHEALDRVLRLPSVASKRFLTNKVDRSVSGLVAQQQCVGSLHTPLADVAVTALSHFTYDGIATAIGEQPIKVLVDECAGARMTVGEALTNLVFAAISDIRDIKCSANWMWPAKLPGEGAKIHSACEAMCNIMKEIGIAVDGGKDSLSMAATVEKDIVKCPGALVISLYAPCTDIRCTLTPDLKCPEGGSSLVYVPMSNSKPVLGGSALAQCFKQLGDCVPDLDDTGLFVKAWNILQKLIKDNRILSGHDVSDGGFITCALEMAFAGNCGIDLDVKSNFSAAEYLFSERLGVLLEVTDLEGVINEFKSCGVQAICVGKTVSNPKISVSFNAEKLFDNKPTSILRDIWESTTFMLEKLQCNKECVDSERKWLLECDKDPQFHATFLDICPTVKDRNIKVAILREEGSNGDREMAAAFLTAGFQPWDVTMQDLIDGHVTLDRFRGLVFVGGFSYGDVFGSAKGWAASCLFNTKVRAQLLAFKERKDIFSLGVCNGCQLMALLGWIGEEKQGGNCNISGDYQPPLFLGQNDSKRFESRFVSVEIAPSNAIMFKDMQGSRLGVWVAHGEGKFCFSDHSLLEQVEANNLCPLRYVDHDGKITTRYPLNPNGSAKGIAGMCSLDGRHLAVMPHPERCFQMWQWPWFPAAWKSRKNSPWLKMFQNALEWCQISTE</sequence>
<name>A0ABP0F8U5_CLALP</name>
<evidence type="ECO:0000256" key="11">
    <source>
        <dbReference type="ARBA" id="ARBA00029823"/>
    </source>
</evidence>
<evidence type="ECO:0000259" key="13">
    <source>
        <dbReference type="Pfam" id="PF02769"/>
    </source>
</evidence>
<keyword evidence="7" id="KW-0658">Purine biosynthesis</keyword>
<comment type="pathway">
    <text evidence="1">Purine metabolism; IMP biosynthesis via de novo pathway; 5-amino-1-(5-phospho-D-ribosyl)imidazole from N(2)-formyl-N(1)-(5-phospho-D-ribosyl)glycinamide: step 1/2.</text>
</comment>
<dbReference type="SUPFAM" id="SSF52317">
    <property type="entry name" value="Class I glutamine amidotransferase-like"/>
    <property type="match status" value="1"/>
</dbReference>
<dbReference type="EC" id="6.3.5.3" evidence="3"/>
<dbReference type="SMART" id="SM01211">
    <property type="entry name" value="GATase_5"/>
    <property type="match status" value="1"/>
</dbReference>
<evidence type="ECO:0000256" key="2">
    <source>
        <dbReference type="ARBA" id="ARBA00008608"/>
    </source>
</evidence>
<evidence type="ECO:0000313" key="18">
    <source>
        <dbReference type="Proteomes" id="UP001642483"/>
    </source>
</evidence>
<dbReference type="InterPro" id="IPR010073">
    <property type="entry name" value="PurL_large"/>
</dbReference>
<dbReference type="HAMAP" id="MF_00419">
    <property type="entry name" value="PurL_1"/>
    <property type="match status" value="1"/>
</dbReference>
<protein>
    <recommendedName>
        <fullName evidence="3">phosphoribosylformylglycinamidine synthase</fullName>
        <ecNumber evidence="3">6.3.5.3</ecNumber>
    </recommendedName>
    <alternativeName>
        <fullName evidence="12">Formylglycinamide ribonucleotide amidotransferase</fullName>
    </alternativeName>
    <alternativeName>
        <fullName evidence="11">Formylglycinamide ribotide amidotransferase</fullName>
    </alternativeName>
</protein>
<keyword evidence="6" id="KW-0547">Nucleotide-binding</keyword>
<dbReference type="Pfam" id="PF18076">
    <property type="entry name" value="FGAR-AT_N"/>
    <property type="match status" value="1"/>
</dbReference>
<evidence type="ECO:0000256" key="10">
    <source>
        <dbReference type="ARBA" id="ARBA00022962"/>
    </source>
</evidence>
<dbReference type="EMBL" id="CAWYQH010000013">
    <property type="protein sequence ID" value="CAK8675201.1"/>
    <property type="molecule type" value="Genomic_DNA"/>
</dbReference>
<comment type="similarity">
    <text evidence="2">In the N-terminal section; belongs to the FGAMS family.</text>
</comment>
<dbReference type="Pfam" id="PF22689">
    <property type="entry name" value="FGAR-AT_PurM_N-like"/>
    <property type="match status" value="1"/>
</dbReference>
<evidence type="ECO:0000259" key="16">
    <source>
        <dbReference type="Pfam" id="PF22689"/>
    </source>
</evidence>
<evidence type="ECO:0000313" key="17">
    <source>
        <dbReference type="EMBL" id="CAK8675201.1"/>
    </source>
</evidence>
<feature type="domain" description="Phosphoribosylformylglycinamidine synthase N-terminal" evidence="15">
    <location>
        <begin position="44"/>
        <end position="152"/>
    </location>
</feature>
<proteinExistence type="inferred from homology"/>
<dbReference type="Proteomes" id="UP001642483">
    <property type="component" value="Unassembled WGS sequence"/>
</dbReference>
<dbReference type="InterPro" id="IPR029062">
    <property type="entry name" value="Class_I_gatase-like"/>
</dbReference>
<evidence type="ECO:0000256" key="5">
    <source>
        <dbReference type="ARBA" id="ARBA00022723"/>
    </source>
</evidence>
<evidence type="ECO:0000256" key="8">
    <source>
        <dbReference type="ARBA" id="ARBA00022840"/>
    </source>
</evidence>